<name>A0A1Y0EQZ6_9BURK</name>
<feature type="signal peptide" evidence="3">
    <location>
        <begin position="1"/>
        <end position="28"/>
    </location>
</feature>
<organism evidence="5 6">
    <name type="scientific">Comamonas serinivorans</name>
    <dbReference type="NCBI Taxonomy" id="1082851"/>
    <lineage>
        <taxon>Bacteria</taxon>
        <taxon>Pseudomonadati</taxon>
        <taxon>Pseudomonadota</taxon>
        <taxon>Betaproteobacteria</taxon>
        <taxon>Burkholderiales</taxon>
        <taxon>Comamonadaceae</taxon>
        <taxon>Comamonas</taxon>
    </lineage>
</organism>
<evidence type="ECO:0000256" key="1">
    <source>
        <dbReference type="ARBA" id="ARBA00007734"/>
    </source>
</evidence>
<dbReference type="AlphaFoldDB" id="A0A1Y0EQZ6"/>
<sequence length="662" mass="72188">MTRGLARCLSRTTLALALVLGAHGAAQAQGSPAGAAADSVILDMQQAFRRGDTARLTALLPQARGHVLEPWAAYWELKARLETTATDDEVRAFEKRWAGSYQEDRLRNDWLLVLGKRRDFAKFAEHHPAFRMQDDRNVRCYALAIDQSARGANTAAELRKTWLARQQSPDDACDLAAGLAFQAKVLQPADLWAKARLAIDAGQPGAARSALELLDPTLGAQVTQLQGNAARFLASSPASPHAAELQALALIRLASTDADQAASAMATYGAPLPAATRDWVWAAIARRAALNLSDTASAYARQVTQSGILSDDWQEWLVRVALRSQDWAAVRSRIEQMPASLRQQADWTYWLGRAHLAAGNTSAAQQAWRSVAKASGDFYEKLAHEELGQRIPPAPAVPPPSADALRQAAQNPSLQRALYAMQIGLRSEGVREWNYAANLHTPGGMNDRERHAAAALACQREIWDRCINTSDRIRSFSDTSQRFPTPYRNAVVTQSRAIKLDPAYVYGLIRQESRFIIAARSGVGAQGLMQVMPATARWTARKIGLSGYTNDQLYDMDTNILLGTHYLKLALDDFQDSMPLAAAAYNAGPGRPRSWRNGPTLEGAIWAETIPFSETRHYVKAVLANAVDYGAMLSGQPQSLKARLGTVGPLATGTPDPSRDLP</sequence>
<evidence type="ECO:0000256" key="3">
    <source>
        <dbReference type="SAM" id="SignalP"/>
    </source>
</evidence>
<feature type="chain" id="PRO_5013050230" evidence="3">
    <location>
        <begin position="29"/>
        <end position="662"/>
    </location>
</feature>
<gene>
    <name evidence="5" type="ORF">CCO03_16680</name>
</gene>
<dbReference type="InterPro" id="IPR008939">
    <property type="entry name" value="Lytic_TGlycosylase_superhlx_U"/>
</dbReference>
<dbReference type="Gene3D" id="1.25.20.10">
    <property type="entry name" value="Bacterial muramidases"/>
    <property type="match status" value="1"/>
</dbReference>
<dbReference type="EMBL" id="CP021455">
    <property type="protein sequence ID" value="ARU06084.1"/>
    <property type="molecule type" value="Genomic_DNA"/>
</dbReference>
<keyword evidence="2 3" id="KW-0732">Signal</keyword>
<dbReference type="CDD" id="cd13401">
    <property type="entry name" value="Slt70-like"/>
    <property type="match status" value="1"/>
</dbReference>
<dbReference type="GO" id="GO:0004553">
    <property type="term" value="F:hydrolase activity, hydrolyzing O-glycosyl compounds"/>
    <property type="evidence" value="ECO:0007669"/>
    <property type="project" value="InterPro"/>
</dbReference>
<dbReference type="OrthoDB" id="92254at2"/>
<proteinExistence type="inferred from homology"/>
<protein>
    <submittedName>
        <fullName evidence="5">Lytic transglycosylase</fullName>
    </submittedName>
</protein>
<evidence type="ECO:0000256" key="2">
    <source>
        <dbReference type="ARBA" id="ARBA00022729"/>
    </source>
</evidence>
<dbReference type="Proteomes" id="UP000196138">
    <property type="component" value="Chromosome"/>
</dbReference>
<dbReference type="InterPro" id="IPR023346">
    <property type="entry name" value="Lysozyme-like_dom_sf"/>
</dbReference>
<evidence type="ECO:0000313" key="5">
    <source>
        <dbReference type="EMBL" id="ARU06084.1"/>
    </source>
</evidence>
<dbReference type="InterPro" id="IPR008258">
    <property type="entry name" value="Transglycosylase_SLT_dom_1"/>
</dbReference>
<reference evidence="5 6" key="1">
    <citation type="submission" date="2017-05" db="EMBL/GenBank/DDBJ databases">
        <authorList>
            <person name="Song R."/>
            <person name="Chenine A.L."/>
            <person name="Ruprecht R.M."/>
        </authorList>
    </citation>
    <scope>NUCLEOTIDE SEQUENCE [LARGE SCALE GENOMIC DNA]</scope>
    <source>
        <strain evidence="5 6">DSM 26136</strain>
    </source>
</reference>
<dbReference type="SUPFAM" id="SSF48435">
    <property type="entry name" value="Bacterial muramidases"/>
    <property type="match status" value="1"/>
</dbReference>
<dbReference type="GO" id="GO:0042597">
    <property type="term" value="C:periplasmic space"/>
    <property type="evidence" value="ECO:0007669"/>
    <property type="project" value="InterPro"/>
</dbReference>
<dbReference type="PANTHER" id="PTHR37423">
    <property type="entry name" value="SOLUBLE LYTIC MUREIN TRANSGLYCOSYLASE-RELATED"/>
    <property type="match status" value="1"/>
</dbReference>
<dbReference type="KEGG" id="cser:CCO03_16680"/>
<feature type="domain" description="Transglycosylase SLT" evidence="4">
    <location>
        <begin position="498"/>
        <end position="597"/>
    </location>
</feature>
<evidence type="ECO:0000313" key="6">
    <source>
        <dbReference type="Proteomes" id="UP000196138"/>
    </source>
</evidence>
<keyword evidence="6" id="KW-1185">Reference proteome</keyword>
<dbReference type="SUPFAM" id="SSF53955">
    <property type="entry name" value="Lysozyme-like"/>
    <property type="match status" value="1"/>
</dbReference>
<evidence type="ECO:0000259" key="4">
    <source>
        <dbReference type="Pfam" id="PF01464"/>
    </source>
</evidence>
<dbReference type="PANTHER" id="PTHR37423:SF5">
    <property type="entry name" value="SOLUBLE LYTIC MUREIN TRANSGLYCOSYLASE"/>
    <property type="match status" value="1"/>
</dbReference>
<dbReference type="Pfam" id="PF01464">
    <property type="entry name" value="SLT"/>
    <property type="match status" value="1"/>
</dbReference>
<comment type="similarity">
    <text evidence="1">Belongs to the transglycosylase Slt family.</text>
</comment>
<accession>A0A1Y0EQZ6</accession>
<dbReference type="Gene3D" id="1.10.530.10">
    <property type="match status" value="1"/>
</dbReference>
<dbReference type="RefSeq" id="WP_087282876.1">
    <property type="nucleotide sequence ID" value="NZ_CP021455.1"/>
</dbReference>